<dbReference type="Pfam" id="PF09685">
    <property type="entry name" value="MamF_MmsF"/>
    <property type="match status" value="1"/>
</dbReference>
<keyword evidence="3 5" id="KW-1133">Transmembrane helix</keyword>
<accession>A0A084SSY4</accession>
<evidence type="ECO:0000256" key="5">
    <source>
        <dbReference type="SAM" id="Phobius"/>
    </source>
</evidence>
<evidence type="ECO:0000256" key="1">
    <source>
        <dbReference type="ARBA" id="ARBA00004141"/>
    </source>
</evidence>
<dbReference type="Proteomes" id="UP000028547">
    <property type="component" value="Unassembled WGS sequence"/>
</dbReference>
<gene>
    <name evidence="6" type="ORF">Q664_21095</name>
</gene>
<evidence type="ECO:0000313" key="7">
    <source>
        <dbReference type="Proteomes" id="UP000028547"/>
    </source>
</evidence>
<sequence length="127" mass="13563">MHQQQRADSFITGSPAPTAEERTWGMLAHLSAPVAAVLTVSTLSFLGPLLVLAFKSKESAWVEAHAKRALNFHLVVCAVVWAFLATCFLSPVGVGVALLGALFSVVAGLRANEGSVYRYPIDVKIVK</sequence>
<evidence type="ECO:0000313" key="6">
    <source>
        <dbReference type="EMBL" id="KFA91569.1"/>
    </source>
</evidence>
<evidence type="ECO:0008006" key="8">
    <source>
        <dbReference type="Google" id="ProtNLM"/>
    </source>
</evidence>
<feature type="transmembrane region" description="Helical" evidence="5">
    <location>
        <begin position="30"/>
        <end position="54"/>
    </location>
</feature>
<dbReference type="InterPro" id="IPR019109">
    <property type="entry name" value="MamF_MmsF"/>
</dbReference>
<dbReference type="EMBL" id="JPMI01000139">
    <property type="protein sequence ID" value="KFA91569.1"/>
    <property type="molecule type" value="Genomic_DNA"/>
</dbReference>
<organism evidence="6 7">
    <name type="scientific">Archangium violaceum Cb vi76</name>
    <dbReference type="NCBI Taxonomy" id="1406225"/>
    <lineage>
        <taxon>Bacteria</taxon>
        <taxon>Pseudomonadati</taxon>
        <taxon>Myxococcota</taxon>
        <taxon>Myxococcia</taxon>
        <taxon>Myxococcales</taxon>
        <taxon>Cystobacterineae</taxon>
        <taxon>Archangiaceae</taxon>
        <taxon>Archangium</taxon>
    </lineage>
</organism>
<protein>
    <recommendedName>
        <fullName evidence="8">Orotate phosphoribosyltransferase</fullName>
    </recommendedName>
</protein>
<name>A0A084SSY4_9BACT</name>
<reference evidence="6 7" key="1">
    <citation type="submission" date="2014-07" db="EMBL/GenBank/DDBJ databases">
        <title>Draft Genome Sequence of Gephyronic Acid Producer, Cystobacter violaceus Strain Cb vi76.</title>
        <authorList>
            <person name="Stevens D.C."/>
            <person name="Young J."/>
            <person name="Carmichael R."/>
            <person name="Tan J."/>
            <person name="Taylor R.E."/>
        </authorList>
    </citation>
    <scope>NUCLEOTIDE SEQUENCE [LARGE SCALE GENOMIC DNA]</scope>
    <source>
        <strain evidence="6 7">Cb vi76</strain>
    </source>
</reference>
<comment type="subcellular location">
    <subcellularLocation>
        <location evidence="1">Membrane</location>
        <topology evidence="1">Multi-pass membrane protein</topology>
    </subcellularLocation>
</comment>
<evidence type="ECO:0000256" key="3">
    <source>
        <dbReference type="ARBA" id="ARBA00022989"/>
    </source>
</evidence>
<evidence type="ECO:0000256" key="2">
    <source>
        <dbReference type="ARBA" id="ARBA00022692"/>
    </source>
</evidence>
<feature type="transmembrane region" description="Helical" evidence="5">
    <location>
        <begin position="74"/>
        <end position="107"/>
    </location>
</feature>
<proteinExistence type="predicted"/>
<keyword evidence="4 5" id="KW-0472">Membrane</keyword>
<evidence type="ECO:0000256" key="4">
    <source>
        <dbReference type="ARBA" id="ARBA00023136"/>
    </source>
</evidence>
<keyword evidence="2 5" id="KW-0812">Transmembrane</keyword>
<comment type="caution">
    <text evidence="6">The sequence shown here is derived from an EMBL/GenBank/DDBJ whole genome shotgun (WGS) entry which is preliminary data.</text>
</comment>
<dbReference type="AlphaFoldDB" id="A0A084SSY4"/>